<evidence type="ECO:0000313" key="2">
    <source>
        <dbReference type="RefSeq" id="XP_029655662.1"/>
    </source>
</evidence>
<dbReference type="KEGG" id="osn:115229453"/>
<proteinExistence type="predicted"/>
<dbReference type="AlphaFoldDB" id="A0A6P7U2C9"/>
<dbReference type="Pfam" id="PF12775">
    <property type="entry name" value="AAA_7"/>
    <property type="match status" value="1"/>
</dbReference>
<dbReference type="GO" id="GO:0045505">
    <property type="term" value="F:dynein intermediate chain binding"/>
    <property type="evidence" value="ECO:0007669"/>
    <property type="project" value="InterPro"/>
</dbReference>
<keyword evidence="1" id="KW-1185">Reference proteome</keyword>
<dbReference type="PANTHER" id="PTHR22878:SF68">
    <property type="entry name" value="DYNEIN HEAVY CHAIN 6, AXONEMAL-LIKE"/>
    <property type="match status" value="1"/>
</dbReference>
<organism evidence="1 2">
    <name type="scientific">Octopus sinensis</name>
    <name type="common">East Asian common octopus</name>
    <dbReference type="NCBI Taxonomy" id="2607531"/>
    <lineage>
        <taxon>Eukaryota</taxon>
        <taxon>Metazoa</taxon>
        <taxon>Spiralia</taxon>
        <taxon>Lophotrochozoa</taxon>
        <taxon>Mollusca</taxon>
        <taxon>Cephalopoda</taxon>
        <taxon>Coleoidea</taxon>
        <taxon>Octopodiformes</taxon>
        <taxon>Octopoda</taxon>
        <taxon>Incirrata</taxon>
        <taxon>Octopodidae</taxon>
        <taxon>Octopus</taxon>
    </lineage>
</organism>
<sequence length="182" mass="21045">MKTTTAYELQKIIESQVEKRTKGVYTPFGMKKMLLFIDDFNMPEKDGSDSQPPLELIRHWINYGFWYDQKTQAECYIKNLIPLSAMSLPNGETTTISPRLLSRYNILNLIEPNEAQIEKIFEPIISHKLSSFSEDVKTIGETVIKATIEMYSAISVKLLPTPSKMHYMFNLRDISLVKFIIK</sequence>
<dbReference type="PANTHER" id="PTHR22878">
    <property type="entry name" value="DYNEIN HEAVY CHAIN 6, AXONEMAL-LIKE-RELATED"/>
    <property type="match status" value="1"/>
</dbReference>
<accession>A0A6P7U2C9</accession>
<reference evidence="2" key="1">
    <citation type="submission" date="2025-08" db="UniProtKB">
        <authorList>
            <consortium name="RefSeq"/>
        </authorList>
    </citation>
    <scope>IDENTIFICATION</scope>
</reference>
<name>A0A6P7U2C9_9MOLL</name>
<dbReference type="InterPro" id="IPR027417">
    <property type="entry name" value="P-loop_NTPase"/>
</dbReference>
<dbReference type="Gene3D" id="3.40.50.300">
    <property type="entry name" value="P-loop containing nucleotide triphosphate hydrolases"/>
    <property type="match status" value="1"/>
</dbReference>
<dbReference type="RefSeq" id="XP_029655662.1">
    <property type="nucleotide sequence ID" value="XM_029799802.1"/>
</dbReference>
<gene>
    <name evidence="2" type="primary">LOC115229453</name>
</gene>
<dbReference type="SUPFAM" id="SSF52540">
    <property type="entry name" value="P-loop containing nucleoside triphosphate hydrolases"/>
    <property type="match status" value="1"/>
</dbReference>
<dbReference type="InterPro" id="IPR026983">
    <property type="entry name" value="DHC"/>
</dbReference>
<evidence type="ECO:0000313" key="1">
    <source>
        <dbReference type="Proteomes" id="UP000515154"/>
    </source>
</evidence>
<dbReference type="GO" id="GO:0030286">
    <property type="term" value="C:dynein complex"/>
    <property type="evidence" value="ECO:0007669"/>
    <property type="project" value="InterPro"/>
</dbReference>
<dbReference type="GO" id="GO:0007018">
    <property type="term" value="P:microtubule-based movement"/>
    <property type="evidence" value="ECO:0007669"/>
    <property type="project" value="InterPro"/>
</dbReference>
<dbReference type="GO" id="GO:0051959">
    <property type="term" value="F:dynein light intermediate chain binding"/>
    <property type="evidence" value="ECO:0007669"/>
    <property type="project" value="InterPro"/>
</dbReference>
<dbReference type="Proteomes" id="UP000515154">
    <property type="component" value="Unplaced"/>
</dbReference>
<protein>
    <submittedName>
        <fullName evidence="2">Dynein heavy chain 2, axonemal-like</fullName>
    </submittedName>
</protein>
<dbReference type="Gene3D" id="1.20.920.30">
    <property type="match status" value="1"/>
</dbReference>